<comment type="caution">
    <text evidence="1">The sequence shown here is derived from an EMBL/GenBank/DDBJ whole genome shotgun (WGS) entry which is preliminary data.</text>
</comment>
<keyword evidence="2" id="KW-1185">Reference proteome</keyword>
<dbReference type="RefSeq" id="WP_241666168.1">
    <property type="nucleotide sequence ID" value="NZ_CP181055.1"/>
</dbReference>
<reference evidence="1 2" key="1">
    <citation type="submission" date="2020-08" db="EMBL/GenBank/DDBJ databases">
        <title>Genomic Encyclopedia of Type Strains, Phase IV (KMG-IV): sequencing the most valuable type-strain genomes for metagenomic binning, comparative biology and taxonomic classification.</title>
        <authorList>
            <person name="Goeker M."/>
        </authorList>
    </citation>
    <scope>NUCLEOTIDE SEQUENCE [LARGE SCALE GENOMIC DNA]</scope>
    <source>
        <strain evidence="1 2">DSM 15895</strain>
    </source>
</reference>
<name>A0A7W8CWM3_9BACL</name>
<dbReference type="EMBL" id="JACHHE010000008">
    <property type="protein sequence ID" value="MBB5181340.1"/>
    <property type="molecule type" value="Genomic_DNA"/>
</dbReference>
<accession>A0A7W8CWM3</accession>
<dbReference type="AlphaFoldDB" id="A0A7W8CWM3"/>
<evidence type="ECO:0000313" key="2">
    <source>
        <dbReference type="Proteomes" id="UP000525923"/>
    </source>
</evidence>
<sequence>MANEHMVSLIDFVARGSSLYIQLSVYDAETGREFREEVRFLGDLLYGELVHPERSPLSDGCRQYTITYLKDRFNR</sequence>
<protein>
    <submittedName>
        <fullName evidence="1">Uncharacterized protein</fullName>
    </submittedName>
</protein>
<organism evidence="1 2">
    <name type="scientific">Planococcus koreensis</name>
    <dbReference type="NCBI Taxonomy" id="112331"/>
    <lineage>
        <taxon>Bacteria</taxon>
        <taxon>Bacillati</taxon>
        <taxon>Bacillota</taxon>
        <taxon>Bacilli</taxon>
        <taxon>Bacillales</taxon>
        <taxon>Caryophanaceae</taxon>
        <taxon>Planococcus</taxon>
    </lineage>
</organism>
<evidence type="ECO:0000313" key="1">
    <source>
        <dbReference type="EMBL" id="MBB5181340.1"/>
    </source>
</evidence>
<dbReference type="Proteomes" id="UP000525923">
    <property type="component" value="Unassembled WGS sequence"/>
</dbReference>
<proteinExistence type="predicted"/>
<gene>
    <name evidence="1" type="ORF">HNQ44_002805</name>
</gene>